<comment type="caution">
    <text evidence="1">The sequence shown here is derived from an EMBL/GenBank/DDBJ whole genome shotgun (WGS) entry which is preliminary data.</text>
</comment>
<keyword evidence="2" id="KW-1185">Reference proteome</keyword>
<proteinExistence type="predicted"/>
<reference evidence="2" key="1">
    <citation type="journal article" date="2023" name="G3 (Bethesda)">
        <title>Genome assembly and association tests identify interacting loci associated with vigor, precocity, and sex in interspecific pistachio rootstocks.</title>
        <authorList>
            <person name="Palmer W."/>
            <person name="Jacygrad E."/>
            <person name="Sagayaradj S."/>
            <person name="Cavanaugh K."/>
            <person name="Han R."/>
            <person name="Bertier L."/>
            <person name="Beede B."/>
            <person name="Kafkas S."/>
            <person name="Golino D."/>
            <person name="Preece J."/>
            <person name="Michelmore R."/>
        </authorList>
    </citation>
    <scope>NUCLEOTIDE SEQUENCE [LARGE SCALE GENOMIC DNA]</scope>
</reference>
<dbReference type="Proteomes" id="UP001163603">
    <property type="component" value="Chromosome 9"/>
</dbReference>
<evidence type="ECO:0000313" key="2">
    <source>
        <dbReference type="Proteomes" id="UP001163603"/>
    </source>
</evidence>
<name>A0ACC0Y397_9ROSI</name>
<gene>
    <name evidence="1" type="ORF">Pint_36337</name>
</gene>
<accession>A0ACC0Y397</accession>
<dbReference type="EMBL" id="CM047744">
    <property type="protein sequence ID" value="KAJ0028106.1"/>
    <property type="molecule type" value="Genomic_DNA"/>
</dbReference>
<evidence type="ECO:0000313" key="1">
    <source>
        <dbReference type="EMBL" id="KAJ0028106.1"/>
    </source>
</evidence>
<protein>
    <submittedName>
        <fullName evidence="1">Uncharacterized protein</fullName>
    </submittedName>
</protein>
<sequence>MGAAKILQKLFPEPGRLQLINAYLGDAKSVNKIFAENAFDDVIHFAAVAYVGESTLEPLRDYHNITSNTLVVFRGSGRTSCEDNNMPINPYGKAKKMSEDIIIDFFKTTNMAVMILSVIATIMALPSPSTAGRLLLLLKSISEVSETSSSKRSKKKSAYSIGSLVQAEVDKFEIFYELFSPDIIFLLLYYTEIKPLELRLKLGIGFRGRVHKTEVNDDKDNIPENPFSNFRVGQTVTARIVAKSNQPDNKKSHHWELSIKPTLVTGKIYLYSTNHAVSNIFIWFFVYDPHNSPKDEPGVLKAVQNVHAMIDKEVVLEQIQKNVFVCGFSQGGACFDVAQGIIPGLKFRGTDYKTAEWDLYKGTTLMLVLVCLLVPMQNLGKLGIYYVGTGKGRSVKEFVEACEKGYKG</sequence>
<organism evidence="1 2">
    <name type="scientific">Pistacia integerrima</name>
    <dbReference type="NCBI Taxonomy" id="434235"/>
    <lineage>
        <taxon>Eukaryota</taxon>
        <taxon>Viridiplantae</taxon>
        <taxon>Streptophyta</taxon>
        <taxon>Embryophyta</taxon>
        <taxon>Tracheophyta</taxon>
        <taxon>Spermatophyta</taxon>
        <taxon>Magnoliopsida</taxon>
        <taxon>eudicotyledons</taxon>
        <taxon>Gunneridae</taxon>
        <taxon>Pentapetalae</taxon>
        <taxon>rosids</taxon>
        <taxon>malvids</taxon>
        <taxon>Sapindales</taxon>
        <taxon>Anacardiaceae</taxon>
        <taxon>Pistacia</taxon>
    </lineage>
</organism>